<protein>
    <submittedName>
        <fullName evidence="3">Uncharacterized protein</fullName>
    </submittedName>
</protein>
<dbReference type="Proteomes" id="UP000247792">
    <property type="component" value="Unassembled WGS sequence"/>
</dbReference>
<sequence length="117" mass="12814">MNKNIKFSVAVTAFGIAQYAQASNMSGAFTIAFGIPIMVVALFIYGILAAAGKLYDWLVIAAIGLFIPLALFGVFMVKDAWSLIGRGDSNFAWGYYLLCILVFLCFLKILKNQNKES</sequence>
<comment type="caution">
    <text evidence="3">The sequence shown here is derived from an EMBL/GenBank/DDBJ whole genome shotgun (WGS) entry which is preliminary data.</text>
</comment>
<dbReference type="EMBL" id="QJKB01000008">
    <property type="protein sequence ID" value="PXX40169.1"/>
    <property type="molecule type" value="Genomic_DNA"/>
</dbReference>
<accession>A0A318IXH8</accession>
<organism evidence="3 4">
    <name type="scientific">Undibacterium pigrum</name>
    <dbReference type="NCBI Taxonomy" id="401470"/>
    <lineage>
        <taxon>Bacteria</taxon>
        <taxon>Pseudomonadati</taxon>
        <taxon>Pseudomonadota</taxon>
        <taxon>Betaproteobacteria</taxon>
        <taxon>Burkholderiales</taxon>
        <taxon>Oxalobacteraceae</taxon>
        <taxon>Undibacterium</taxon>
    </lineage>
</organism>
<feature type="transmembrane region" description="Helical" evidence="1">
    <location>
        <begin position="92"/>
        <end position="110"/>
    </location>
</feature>
<gene>
    <name evidence="3" type="ORF">DFR42_1082</name>
</gene>
<keyword evidence="1" id="KW-0472">Membrane</keyword>
<keyword evidence="1" id="KW-1133">Transmembrane helix</keyword>
<keyword evidence="2" id="KW-0732">Signal</keyword>
<evidence type="ECO:0000313" key="3">
    <source>
        <dbReference type="EMBL" id="PXX40169.1"/>
    </source>
</evidence>
<dbReference type="RefSeq" id="WP_110256919.1">
    <property type="nucleotide sequence ID" value="NZ_QJKB01000008.1"/>
</dbReference>
<dbReference type="AlphaFoldDB" id="A0A318IXH8"/>
<name>A0A318IXH8_9BURK</name>
<feature type="transmembrane region" description="Helical" evidence="1">
    <location>
        <begin position="57"/>
        <end position="77"/>
    </location>
</feature>
<evidence type="ECO:0000256" key="2">
    <source>
        <dbReference type="SAM" id="SignalP"/>
    </source>
</evidence>
<keyword evidence="4" id="KW-1185">Reference proteome</keyword>
<keyword evidence="1" id="KW-0812">Transmembrane</keyword>
<feature type="chain" id="PRO_5016271943" evidence="2">
    <location>
        <begin position="23"/>
        <end position="117"/>
    </location>
</feature>
<proteinExistence type="predicted"/>
<feature type="signal peptide" evidence="2">
    <location>
        <begin position="1"/>
        <end position="22"/>
    </location>
</feature>
<reference evidence="3 4" key="1">
    <citation type="submission" date="2018-05" db="EMBL/GenBank/DDBJ databases">
        <title>Genomic Encyclopedia of Type Strains, Phase IV (KMG-IV): sequencing the most valuable type-strain genomes for metagenomic binning, comparative biology and taxonomic classification.</title>
        <authorList>
            <person name="Goeker M."/>
        </authorList>
    </citation>
    <scope>NUCLEOTIDE SEQUENCE [LARGE SCALE GENOMIC DNA]</scope>
    <source>
        <strain evidence="3 4">DSM 19792</strain>
    </source>
</reference>
<evidence type="ECO:0000313" key="4">
    <source>
        <dbReference type="Proteomes" id="UP000247792"/>
    </source>
</evidence>
<feature type="transmembrane region" description="Helical" evidence="1">
    <location>
        <begin position="32"/>
        <end position="50"/>
    </location>
</feature>
<evidence type="ECO:0000256" key="1">
    <source>
        <dbReference type="SAM" id="Phobius"/>
    </source>
</evidence>